<dbReference type="EMBL" id="SZYD01000012">
    <property type="protein sequence ID" value="KAD4585855.1"/>
    <property type="molecule type" value="Genomic_DNA"/>
</dbReference>
<name>A0A5N6NFW6_9ASTR</name>
<evidence type="ECO:0000313" key="2">
    <source>
        <dbReference type="Proteomes" id="UP000326396"/>
    </source>
</evidence>
<gene>
    <name evidence="1" type="ORF">E3N88_23456</name>
</gene>
<dbReference type="Proteomes" id="UP000326396">
    <property type="component" value="Linkage Group LG2"/>
</dbReference>
<proteinExistence type="predicted"/>
<accession>A0A5N6NFW6</accession>
<sequence>MEGAVVTGIFSTRARKRRSCCSFDAQSAFYHKFALQRRCFPFNRREFQKCRPARNCQIVDSSEEFIPGNLKCKSPSK</sequence>
<keyword evidence="2" id="KW-1185">Reference proteome</keyword>
<comment type="caution">
    <text evidence="1">The sequence shown here is derived from an EMBL/GenBank/DDBJ whole genome shotgun (WGS) entry which is preliminary data.</text>
</comment>
<reference evidence="1 2" key="1">
    <citation type="submission" date="2019-05" db="EMBL/GenBank/DDBJ databases">
        <title>Mikania micrantha, genome provides insights into the molecular mechanism of rapid growth.</title>
        <authorList>
            <person name="Liu B."/>
        </authorList>
    </citation>
    <scope>NUCLEOTIDE SEQUENCE [LARGE SCALE GENOMIC DNA]</scope>
    <source>
        <strain evidence="1">NLD-2019</strain>
        <tissue evidence="1">Leaf</tissue>
    </source>
</reference>
<dbReference type="AlphaFoldDB" id="A0A5N6NFW6"/>
<evidence type="ECO:0000313" key="1">
    <source>
        <dbReference type="EMBL" id="KAD4585855.1"/>
    </source>
</evidence>
<organism evidence="1 2">
    <name type="scientific">Mikania micrantha</name>
    <name type="common">bitter vine</name>
    <dbReference type="NCBI Taxonomy" id="192012"/>
    <lineage>
        <taxon>Eukaryota</taxon>
        <taxon>Viridiplantae</taxon>
        <taxon>Streptophyta</taxon>
        <taxon>Embryophyta</taxon>
        <taxon>Tracheophyta</taxon>
        <taxon>Spermatophyta</taxon>
        <taxon>Magnoliopsida</taxon>
        <taxon>eudicotyledons</taxon>
        <taxon>Gunneridae</taxon>
        <taxon>Pentapetalae</taxon>
        <taxon>asterids</taxon>
        <taxon>campanulids</taxon>
        <taxon>Asterales</taxon>
        <taxon>Asteraceae</taxon>
        <taxon>Asteroideae</taxon>
        <taxon>Heliantheae alliance</taxon>
        <taxon>Eupatorieae</taxon>
        <taxon>Mikania</taxon>
    </lineage>
</organism>
<protein>
    <submittedName>
        <fullName evidence="1">Uncharacterized protein</fullName>
    </submittedName>
</protein>